<name>A0A875RYR6_EENNA</name>
<dbReference type="Proteomes" id="UP000662931">
    <property type="component" value="Chromosome 1"/>
</dbReference>
<evidence type="ECO:0000256" key="2">
    <source>
        <dbReference type="ARBA" id="ARBA00022737"/>
    </source>
</evidence>
<accession>A0A875RYR6</accession>
<comment type="pathway">
    <text evidence="3">Protein modification.</text>
</comment>
<dbReference type="GO" id="GO:0017183">
    <property type="term" value="P:protein histidyl modification to diphthamide"/>
    <property type="evidence" value="ECO:0007669"/>
    <property type="project" value="TreeGrafter"/>
</dbReference>
<keyword evidence="2" id="KW-0677">Repeat</keyword>
<gene>
    <name evidence="4" type="ORF">FOA43_001173</name>
</gene>
<evidence type="ECO:0000313" key="5">
    <source>
        <dbReference type="Proteomes" id="UP000662931"/>
    </source>
</evidence>
<dbReference type="RefSeq" id="XP_038777423.1">
    <property type="nucleotide sequence ID" value="XM_038921495.1"/>
</dbReference>
<keyword evidence="1" id="KW-0853">WD repeat</keyword>
<sequence length="347" mass="38870">MSSAPPLQRLSAFKTDLPPCCLRIYKNVVYLGTYKLVEGDNRYGSIEVWQHDSNGTNFKKVRDYSTKGAILDLKMDPLEPGIMCSCHSTGNFIIWKIDPEDPTVLSKIMDNQIYDSKTLITSINYHKAIPHKLVLTTTTGLCSVYDINNNQMETMGTSHDLECWYGEFCSQPGLEYLVISGGDDRKILIHDIRSPEAAIFSNSTFHTAGVVSILASSKDWCPSSLYTVWTGSYDDHVRSIDLRYIPGEVGRRGSAFPRVKQSLDLDGGVWKLIPSPYGVSKKDCRVLSCCMYDGAKMLSYNADTGDDIQVKNYFKGDHSSICYGGDWKDDLVVTCSFYDKIVQAWNA</sequence>
<protein>
    <submittedName>
        <fullName evidence="4">Uncharacterized protein</fullName>
    </submittedName>
</protein>
<proteinExistence type="predicted"/>
<dbReference type="PANTHER" id="PTHR46042">
    <property type="entry name" value="DIPHTHINE METHYLTRANSFERASE"/>
    <property type="match status" value="1"/>
</dbReference>
<dbReference type="OrthoDB" id="1930760at2759"/>
<dbReference type="InterPro" id="IPR052415">
    <property type="entry name" value="Diphthine_MTase"/>
</dbReference>
<dbReference type="AlphaFoldDB" id="A0A875RYR6"/>
<dbReference type="InterPro" id="IPR015943">
    <property type="entry name" value="WD40/YVTN_repeat-like_dom_sf"/>
</dbReference>
<dbReference type="GeneID" id="62194574"/>
<dbReference type="SUPFAM" id="SSF50978">
    <property type="entry name" value="WD40 repeat-like"/>
    <property type="match status" value="1"/>
</dbReference>
<dbReference type="InterPro" id="IPR036322">
    <property type="entry name" value="WD40_repeat_dom_sf"/>
</dbReference>
<organism evidence="4 5">
    <name type="scientific">Eeniella nana</name>
    <name type="common">Yeast</name>
    <name type="synonym">Brettanomyces nanus</name>
    <dbReference type="NCBI Taxonomy" id="13502"/>
    <lineage>
        <taxon>Eukaryota</taxon>
        <taxon>Fungi</taxon>
        <taxon>Dikarya</taxon>
        <taxon>Ascomycota</taxon>
        <taxon>Saccharomycotina</taxon>
        <taxon>Pichiomycetes</taxon>
        <taxon>Pichiales</taxon>
        <taxon>Pichiaceae</taxon>
        <taxon>Brettanomyces</taxon>
    </lineage>
</organism>
<evidence type="ECO:0000256" key="1">
    <source>
        <dbReference type="ARBA" id="ARBA00022574"/>
    </source>
</evidence>
<dbReference type="GO" id="GO:0061685">
    <property type="term" value="F:diphthine methylesterase activity"/>
    <property type="evidence" value="ECO:0007669"/>
    <property type="project" value="TreeGrafter"/>
</dbReference>
<evidence type="ECO:0000256" key="3">
    <source>
        <dbReference type="ARBA" id="ARBA00043952"/>
    </source>
</evidence>
<evidence type="ECO:0000313" key="4">
    <source>
        <dbReference type="EMBL" id="QPG73858.1"/>
    </source>
</evidence>
<dbReference type="GO" id="GO:0005737">
    <property type="term" value="C:cytoplasm"/>
    <property type="evidence" value="ECO:0007669"/>
    <property type="project" value="TreeGrafter"/>
</dbReference>
<dbReference type="Gene3D" id="2.130.10.10">
    <property type="entry name" value="YVTN repeat-like/Quinoprotein amine dehydrogenase"/>
    <property type="match status" value="1"/>
</dbReference>
<keyword evidence="5" id="KW-1185">Reference proteome</keyword>
<reference evidence="4" key="1">
    <citation type="submission" date="2020-10" db="EMBL/GenBank/DDBJ databases">
        <authorList>
            <person name="Roach M.J.R."/>
        </authorList>
    </citation>
    <scope>NUCLEOTIDE SEQUENCE</scope>
    <source>
        <strain evidence="4">CBS 1945</strain>
    </source>
</reference>
<dbReference type="PANTHER" id="PTHR46042:SF1">
    <property type="entry name" value="DIPHTHINE METHYLTRANSFERASE"/>
    <property type="match status" value="1"/>
</dbReference>
<dbReference type="KEGG" id="bnn:FOA43_001173"/>
<dbReference type="EMBL" id="CP064812">
    <property type="protein sequence ID" value="QPG73858.1"/>
    <property type="molecule type" value="Genomic_DNA"/>
</dbReference>